<dbReference type="AlphaFoldDB" id="A0A090U3Q5"/>
<feature type="transmembrane region" description="Helical" evidence="1">
    <location>
        <begin position="235"/>
        <end position="253"/>
    </location>
</feature>
<keyword evidence="3" id="KW-1185">Reference proteome</keyword>
<dbReference type="EMBL" id="BBMT01000018">
    <property type="protein sequence ID" value="GAL37552.1"/>
    <property type="molecule type" value="Genomic_DNA"/>
</dbReference>
<feature type="transmembrane region" description="Helical" evidence="1">
    <location>
        <begin position="92"/>
        <end position="116"/>
    </location>
</feature>
<comment type="caution">
    <text evidence="2">The sequence shown here is derived from an EMBL/GenBank/DDBJ whole genome shotgun (WGS) entry which is preliminary data.</text>
</comment>
<sequence length="357" mass="40770">MVTYWLVFSFVAMLSFFERKQISIHLIRLSSIPVSWCFIWLVLVLVIGFRFEVGGDWGAYLRYLDRVADLSVTEALALKDPGYQMLNVFSQYVGGGIFSVNLMAATLFVTGLMVFCANQPRPMLALAVAFPYMVIVLSMGYTRQSIAIGLSMIAFYSLIHNSIYRFSFWLVLACLFHQSAILLIPIGVMLSNRNRILGYFLLALTLCGAYFILLQDSVDALYYGYIESEYQSQGALVRVCMSVVPSLIFLTLKGSFDLQPNEKKLWTIFSFLSITCLILLYISSASTAIDRVALYLLPLQLVVFSHLPEVFGSKRKSNIQWTSLVLFYCALVQFVWLFYAQNAYAWLPYKFYPFLWL</sequence>
<keyword evidence="1" id="KW-0812">Transmembrane</keyword>
<feature type="transmembrane region" description="Helical" evidence="1">
    <location>
        <begin position="324"/>
        <end position="347"/>
    </location>
</feature>
<evidence type="ECO:0000256" key="1">
    <source>
        <dbReference type="SAM" id="Phobius"/>
    </source>
</evidence>
<feature type="transmembrane region" description="Helical" evidence="1">
    <location>
        <begin position="196"/>
        <end position="215"/>
    </location>
</feature>
<evidence type="ECO:0000313" key="2">
    <source>
        <dbReference type="EMBL" id="GAL37552.1"/>
    </source>
</evidence>
<evidence type="ECO:0008006" key="4">
    <source>
        <dbReference type="Google" id="ProtNLM"/>
    </source>
</evidence>
<feature type="transmembrane region" description="Helical" evidence="1">
    <location>
        <begin position="123"/>
        <end position="142"/>
    </location>
</feature>
<keyword evidence="1" id="KW-1133">Transmembrane helix</keyword>
<reference evidence="2 3" key="1">
    <citation type="submission" date="2014-09" db="EMBL/GenBank/DDBJ databases">
        <title>Vibrio maritimus JCM 19240. (C210) whole genome shotgun sequence.</title>
        <authorList>
            <person name="Sawabe T."/>
            <person name="Meirelles P."/>
            <person name="Nakanishi M."/>
            <person name="Sayaka M."/>
            <person name="Hattori M."/>
            <person name="Ohkuma M."/>
        </authorList>
    </citation>
    <scope>NUCLEOTIDE SEQUENCE [LARGE SCALE GENOMIC DNA]</scope>
    <source>
        <strain evidence="2 3">JCM 19240</strain>
    </source>
</reference>
<gene>
    <name evidence="2" type="ORF">JCM19240_699</name>
</gene>
<proteinExistence type="predicted"/>
<feature type="transmembrane region" description="Helical" evidence="1">
    <location>
        <begin position="26"/>
        <end position="51"/>
    </location>
</feature>
<protein>
    <recommendedName>
        <fullName evidence="4">EpsG family protein</fullName>
    </recommendedName>
</protein>
<name>A0A090U3Q5_9VIBR</name>
<feature type="transmembrane region" description="Helical" evidence="1">
    <location>
        <begin position="292"/>
        <end position="312"/>
    </location>
</feature>
<organism evidence="2 3">
    <name type="scientific">Vibrio maritimus</name>
    <dbReference type="NCBI Taxonomy" id="990268"/>
    <lineage>
        <taxon>Bacteria</taxon>
        <taxon>Pseudomonadati</taxon>
        <taxon>Pseudomonadota</taxon>
        <taxon>Gammaproteobacteria</taxon>
        <taxon>Vibrionales</taxon>
        <taxon>Vibrionaceae</taxon>
        <taxon>Vibrio</taxon>
    </lineage>
</organism>
<keyword evidence="1" id="KW-0472">Membrane</keyword>
<dbReference type="Pfam" id="PF14897">
    <property type="entry name" value="EpsG"/>
    <property type="match status" value="1"/>
</dbReference>
<feature type="transmembrane region" description="Helical" evidence="1">
    <location>
        <begin position="265"/>
        <end position="286"/>
    </location>
</feature>
<dbReference type="InterPro" id="IPR049458">
    <property type="entry name" value="EpsG-like"/>
</dbReference>
<reference evidence="2 3" key="2">
    <citation type="submission" date="2014-09" db="EMBL/GenBank/DDBJ databases">
        <authorList>
            <consortium name="NBRP consortium"/>
            <person name="Sawabe T."/>
            <person name="Meirelles P."/>
            <person name="Nakanishi M."/>
            <person name="Sayaka M."/>
            <person name="Hattori M."/>
            <person name="Ohkuma M."/>
        </authorList>
    </citation>
    <scope>NUCLEOTIDE SEQUENCE [LARGE SCALE GENOMIC DNA]</scope>
    <source>
        <strain evidence="2 3">JCM 19240</strain>
    </source>
</reference>
<dbReference type="Proteomes" id="UP000029224">
    <property type="component" value="Unassembled WGS sequence"/>
</dbReference>
<accession>A0A090U3Q5</accession>
<dbReference type="OrthoDB" id="5373240at2"/>
<evidence type="ECO:0000313" key="3">
    <source>
        <dbReference type="Proteomes" id="UP000029224"/>
    </source>
</evidence>
<feature type="transmembrane region" description="Helical" evidence="1">
    <location>
        <begin position="162"/>
        <end position="184"/>
    </location>
</feature>